<feature type="compositionally biased region" description="Basic and acidic residues" evidence="5">
    <location>
        <begin position="862"/>
        <end position="884"/>
    </location>
</feature>
<feature type="compositionally biased region" description="Low complexity" evidence="5">
    <location>
        <begin position="155"/>
        <end position="164"/>
    </location>
</feature>
<evidence type="ECO:0000256" key="5">
    <source>
        <dbReference type="SAM" id="MobiDB-lite"/>
    </source>
</evidence>
<dbReference type="STRING" id="1314783.A0A165R4B0"/>
<dbReference type="Gene3D" id="1.10.150.50">
    <property type="entry name" value="Transcription Factor, Ets-1"/>
    <property type="match status" value="1"/>
</dbReference>
<organism evidence="10 11">
    <name type="scientific">Daedalea quercina L-15889</name>
    <dbReference type="NCBI Taxonomy" id="1314783"/>
    <lineage>
        <taxon>Eukaryota</taxon>
        <taxon>Fungi</taxon>
        <taxon>Dikarya</taxon>
        <taxon>Basidiomycota</taxon>
        <taxon>Agaricomycotina</taxon>
        <taxon>Agaricomycetes</taxon>
        <taxon>Polyporales</taxon>
        <taxon>Fomitopsis</taxon>
    </lineage>
</organism>
<keyword evidence="2" id="KW-0597">Phosphoprotein</keyword>
<feature type="compositionally biased region" description="Basic and acidic residues" evidence="5">
    <location>
        <begin position="202"/>
        <end position="214"/>
    </location>
</feature>
<keyword evidence="1 4" id="KW-0728">SH3 domain</keyword>
<evidence type="ECO:0000313" key="11">
    <source>
        <dbReference type="Proteomes" id="UP000076727"/>
    </source>
</evidence>
<feature type="compositionally biased region" description="Polar residues" evidence="5">
    <location>
        <begin position="428"/>
        <end position="445"/>
    </location>
</feature>
<dbReference type="InterPro" id="IPR001849">
    <property type="entry name" value="PH_domain"/>
</dbReference>
<evidence type="ECO:0000259" key="7">
    <source>
        <dbReference type="PROSITE" id="PS50003"/>
    </source>
</evidence>
<feature type="compositionally biased region" description="Polar residues" evidence="5">
    <location>
        <begin position="597"/>
        <end position="608"/>
    </location>
</feature>
<dbReference type="SMART" id="SM00454">
    <property type="entry name" value="SAM"/>
    <property type="match status" value="1"/>
</dbReference>
<dbReference type="Gene3D" id="2.30.30.40">
    <property type="entry name" value="SH3 Domains"/>
    <property type="match status" value="1"/>
</dbReference>
<protein>
    <recommendedName>
        <fullName evidence="12">PH-domain-containing protein</fullName>
    </recommendedName>
</protein>
<dbReference type="GO" id="GO:0001881">
    <property type="term" value="P:receptor recycling"/>
    <property type="evidence" value="ECO:0007669"/>
    <property type="project" value="TreeGrafter"/>
</dbReference>
<evidence type="ECO:0000259" key="6">
    <source>
        <dbReference type="PROSITE" id="PS50002"/>
    </source>
</evidence>
<keyword evidence="3" id="KW-0344">Guanine-nucleotide releasing factor</keyword>
<feature type="domain" description="PH" evidence="7">
    <location>
        <begin position="1007"/>
        <end position="1105"/>
    </location>
</feature>
<dbReference type="Pfam" id="PF00169">
    <property type="entry name" value="PH"/>
    <property type="match status" value="1"/>
</dbReference>
<feature type="domain" description="Calponin-homology (CH)" evidence="8">
    <location>
        <begin position="1229"/>
        <end position="1337"/>
    </location>
</feature>
<proteinExistence type="predicted"/>
<dbReference type="GO" id="GO:0005802">
    <property type="term" value="C:trans-Golgi network"/>
    <property type="evidence" value="ECO:0007669"/>
    <property type="project" value="TreeGrafter"/>
</dbReference>
<feature type="compositionally biased region" description="Basic and acidic residues" evidence="5">
    <location>
        <begin position="1171"/>
        <end position="1182"/>
    </location>
</feature>
<evidence type="ECO:0000313" key="10">
    <source>
        <dbReference type="EMBL" id="KZT70289.1"/>
    </source>
</evidence>
<feature type="region of interest" description="Disordered" evidence="5">
    <location>
        <begin position="1130"/>
        <end position="1218"/>
    </location>
</feature>
<dbReference type="Pfam" id="PF07647">
    <property type="entry name" value="SAM_2"/>
    <property type="match status" value="1"/>
</dbReference>
<accession>A0A165R4B0</accession>
<dbReference type="InterPro" id="IPR001452">
    <property type="entry name" value="SH3_domain"/>
</dbReference>
<dbReference type="GO" id="GO:0005769">
    <property type="term" value="C:early endosome"/>
    <property type="evidence" value="ECO:0007669"/>
    <property type="project" value="TreeGrafter"/>
</dbReference>
<dbReference type="PROSITE" id="PS50003">
    <property type="entry name" value="PH_DOMAIN"/>
    <property type="match status" value="1"/>
</dbReference>
<feature type="domain" description="SAM" evidence="9">
    <location>
        <begin position="516"/>
        <end position="581"/>
    </location>
</feature>
<feature type="domain" description="SH3" evidence="6">
    <location>
        <begin position="1"/>
        <end position="63"/>
    </location>
</feature>
<dbReference type="CDD" id="cd00174">
    <property type="entry name" value="SH3"/>
    <property type="match status" value="1"/>
</dbReference>
<evidence type="ECO:0000259" key="9">
    <source>
        <dbReference type="PROSITE" id="PS50105"/>
    </source>
</evidence>
<dbReference type="GO" id="GO:0007032">
    <property type="term" value="P:endosome organization"/>
    <property type="evidence" value="ECO:0007669"/>
    <property type="project" value="TreeGrafter"/>
</dbReference>
<feature type="compositionally biased region" description="Low complexity" evidence="5">
    <location>
        <begin position="406"/>
        <end position="427"/>
    </location>
</feature>
<feature type="region of interest" description="Disordered" evidence="5">
    <location>
        <begin position="715"/>
        <end position="740"/>
    </location>
</feature>
<evidence type="ECO:0000256" key="3">
    <source>
        <dbReference type="ARBA" id="ARBA00022658"/>
    </source>
</evidence>
<feature type="compositionally biased region" description="Polar residues" evidence="5">
    <location>
        <begin position="351"/>
        <end position="367"/>
    </location>
</feature>
<dbReference type="PROSITE" id="PS50021">
    <property type="entry name" value="CH"/>
    <property type="match status" value="1"/>
</dbReference>
<sequence length="1368" mass="146175">MPEYVYALHEFTPENPDEVPLKVGDKVEIVEKDDLYGDGWWKGRNPAGDVGLFPQSYTSPTPPSVSSRLAATESANASSTSSTVEAPVASTSKASGTSQPPHGTADPILSRSTEELGADANSPRGPGSGEVMQATMTDVQKAIEQLGRGNDDGSRSFSFMSSRSHSTDHSEAEDEGEKDDADDTGYGWSKGARTMLAMRAQLENEKREAQERGESTVGSDTPVRLSGPPHDFEMSDESEDEDEEHIHPRNVPDRMRNSDVNGRISEESEEEEEPTSKPTFSVSHSRASTMDFHTPPPPVITVTDSGLRNKRSRESSANIIPSEEFIVPSPSVAPADILTARPEQTAFPREQLTSSSATEKPSMSPSMNVIEASPVEEIPPPIAPSGAPAEGEQPIANATAPEAVLAPTAVRPTSTATASSTVTPSPSLQTVSPSPSTVRVAESTQLPFPPTALPSPTASSFGGSASMSSAGARQTLTPATTVSMMSAGGPEAKVSGSGSSGSDTRKERPEGHPSEWTVDQVVEWLRSKGFDEGVCEKFIEQEITGDVLLELDANVLKTEIGIVAFGKRARIVNAIADLRRPPSIFESPSHTPARVTTPRSQAGQSLPYTHSHSASLQSSAHTQASSGWGYSPLYAPHAYQGSPITASPVVEGTPQVGEAPNRNGWLVSDADTNGNVAKPEGSGSLGLGLGLAQAIKDGKRPANLVLSPSDGAIATTAVGGDVRGSEEDRGAMSESETVATDLKSRGRRLFWRTESGSVKERSSLNDAASRHSKDTSIPQSPPLSAATVASTPASSTNSPEDAKSAGDGAPPPVIARPKKKRESVDGRKASDRLSLFGTSFSGTLGKGGRSRKPPPSLSGTSEKGEDEKEKHHGTFSRIRGEKRSSSRPSTADGTTKDKKSSQFLSLKDVKESPDQDAEKPKDSKSKESKKEKSKESKDKAKEAKDKPKEPERSAVLRKRTTSTVGVPQPEKAGKADDMPRSPTTPVTPDASPLNLKPGQSILEQIGTPDHEGWLRKKGERYNTWKVRYFVLKGPHLYWLRTKSKAESKIKGYINIAGYKVVADENVDPGRYGFRIMHDSDKTRYFSSEEQTIVREWMKALMKATITRDYTDLVVSSCNIPTIPLAVAQAMNPAPRPPSPSARAATQKAMRPENPNQLTQRDAQVLLMGVTAKDKGSSERTRLDSFFTSDTLSTTSAEPSSDRPAAASKVPPRPSREMRRLNSLAESTASSVDAGLIDWANSHLPRNLQVTDPSGPLYGGLALLRLAEDIKGKQATPRVPDSAFPSGPNDDKLEGLFKLFDFLLDNDVKMGTVSINDIRQGKQDKVLQLLKALRAWEDKRKAIAHSLGPSSPPPGSYMALAGPIGMGPG</sequence>
<feature type="compositionally biased region" description="Basic and acidic residues" evidence="5">
    <location>
        <begin position="757"/>
        <end position="774"/>
    </location>
</feature>
<dbReference type="SUPFAM" id="SSF50044">
    <property type="entry name" value="SH3-domain"/>
    <property type="match status" value="1"/>
</dbReference>
<feature type="compositionally biased region" description="Low complexity" evidence="5">
    <location>
        <begin position="782"/>
        <end position="799"/>
    </location>
</feature>
<dbReference type="GO" id="GO:0005085">
    <property type="term" value="F:guanyl-nucleotide exchange factor activity"/>
    <property type="evidence" value="ECO:0007669"/>
    <property type="project" value="UniProtKB-KW"/>
</dbReference>
<feature type="compositionally biased region" description="Low complexity" evidence="5">
    <location>
        <begin position="54"/>
        <end position="86"/>
    </location>
</feature>
<dbReference type="SUPFAM" id="SSF47576">
    <property type="entry name" value="Calponin-homology domain, CH-domain"/>
    <property type="match status" value="1"/>
</dbReference>
<keyword evidence="11" id="KW-1185">Reference proteome</keyword>
<dbReference type="EMBL" id="KV429052">
    <property type="protein sequence ID" value="KZT70289.1"/>
    <property type="molecule type" value="Genomic_DNA"/>
</dbReference>
<dbReference type="PANTHER" id="PTHR22902:SF27">
    <property type="entry name" value="PLECKSTRIN HOMOLOGY DOMAIN-CONTAINING FAMILY A MEMBER 3"/>
    <property type="match status" value="1"/>
</dbReference>
<feature type="compositionally biased region" description="Basic and acidic residues" evidence="5">
    <location>
        <begin position="907"/>
        <end position="954"/>
    </location>
</feature>
<dbReference type="InterPro" id="IPR011993">
    <property type="entry name" value="PH-like_dom_sf"/>
</dbReference>
<gene>
    <name evidence="10" type="ORF">DAEQUDRAFT_810744</name>
</gene>
<feature type="compositionally biased region" description="Polar residues" evidence="5">
    <location>
        <begin position="276"/>
        <end position="288"/>
    </location>
</feature>
<feature type="compositionally biased region" description="Acidic residues" evidence="5">
    <location>
        <begin position="171"/>
        <end position="183"/>
    </location>
</feature>
<dbReference type="Pfam" id="PF00018">
    <property type="entry name" value="SH3_1"/>
    <property type="match status" value="1"/>
</dbReference>
<dbReference type="CDD" id="cd09535">
    <property type="entry name" value="SAM_BOI-like_fungal"/>
    <property type="match status" value="1"/>
</dbReference>
<feature type="region of interest" description="Disordered" evidence="5">
    <location>
        <begin position="341"/>
        <end position="515"/>
    </location>
</feature>
<dbReference type="InterPro" id="IPR036028">
    <property type="entry name" value="SH3-like_dom_sf"/>
</dbReference>
<dbReference type="GO" id="GO:0042147">
    <property type="term" value="P:retrograde transport, endosome to Golgi"/>
    <property type="evidence" value="ECO:0007669"/>
    <property type="project" value="TreeGrafter"/>
</dbReference>
<feature type="compositionally biased region" description="Low complexity" evidence="5">
    <location>
        <begin position="454"/>
        <end position="472"/>
    </location>
</feature>
<dbReference type="GO" id="GO:0005829">
    <property type="term" value="C:cytosol"/>
    <property type="evidence" value="ECO:0007669"/>
    <property type="project" value="GOC"/>
</dbReference>
<evidence type="ECO:0000256" key="1">
    <source>
        <dbReference type="ARBA" id="ARBA00022443"/>
    </source>
</evidence>
<feature type="compositionally biased region" description="Basic and acidic residues" evidence="5">
    <location>
        <begin position="244"/>
        <end position="257"/>
    </location>
</feature>
<dbReference type="CDD" id="cd13316">
    <property type="entry name" value="PH_Boi"/>
    <property type="match status" value="1"/>
</dbReference>
<dbReference type="PROSITE" id="PS50002">
    <property type="entry name" value="SH3"/>
    <property type="match status" value="1"/>
</dbReference>
<evidence type="ECO:0008006" key="12">
    <source>
        <dbReference type="Google" id="ProtNLM"/>
    </source>
</evidence>
<feature type="compositionally biased region" description="Low complexity" evidence="5">
    <location>
        <begin position="609"/>
        <end position="620"/>
    </location>
</feature>
<feature type="compositionally biased region" description="Polar residues" evidence="5">
    <location>
        <begin position="474"/>
        <end position="484"/>
    </location>
</feature>
<feature type="region of interest" description="Disordered" evidence="5">
    <location>
        <begin position="582"/>
        <end position="620"/>
    </location>
</feature>
<dbReference type="SMART" id="SM00326">
    <property type="entry name" value="SH3"/>
    <property type="match status" value="1"/>
</dbReference>
<reference evidence="10 11" key="1">
    <citation type="journal article" date="2016" name="Mol. Biol. Evol.">
        <title>Comparative Genomics of Early-Diverging Mushroom-Forming Fungi Provides Insights into the Origins of Lignocellulose Decay Capabilities.</title>
        <authorList>
            <person name="Nagy L.G."/>
            <person name="Riley R."/>
            <person name="Tritt A."/>
            <person name="Adam C."/>
            <person name="Daum C."/>
            <person name="Floudas D."/>
            <person name="Sun H."/>
            <person name="Yadav J.S."/>
            <person name="Pangilinan J."/>
            <person name="Larsson K.H."/>
            <person name="Matsuura K."/>
            <person name="Barry K."/>
            <person name="Labutti K."/>
            <person name="Kuo R."/>
            <person name="Ohm R.A."/>
            <person name="Bhattacharya S.S."/>
            <person name="Shirouzu T."/>
            <person name="Yoshinaga Y."/>
            <person name="Martin F.M."/>
            <person name="Grigoriev I.V."/>
            <person name="Hibbett D.S."/>
        </authorList>
    </citation>
    <scope>NUCLEOTIDE SEQUENCE [LARGE SCALE GENOMIC DNA]</scope>
    <source>
        <strain evidence="10 11">L-15889</strain>
    </source>
</reference>
<feature type="compositionally biased region" description="Polar residues" evidence="5">
    <location>
        <begin position="89"/>
        <end position="101"/>
    </location>
</feature>
<feature type="region of interest" description="Disordered" evidence="5">
    <location>
        <begin position="37"/>
        <end position="322"/>
    </location>
</feature>
<dbReference type="SMART" id="SM00233">
    <property type="entry name" value="PH"/>
    <property type="match status" value="1"/>
</dbReference>
<feature type="compositionally biased region" description="Basic and acidic residues" evidence="5">
    <location>
        <begin position="822"/>
        <end position="831"/>
    </location>
</feature>
<name>A0A165R4B0_9APHY</name>
<dbReference type="PROSITE" id="PS50105">
    <property type="entry name" value="SAM_DOMAIN"/>
    <property type="match status" value="1"/>
</dbReference>
<dbReference type="PANTHER" id="PTHR22902">
    <property type="entry name" value="SESQUIPEDALIAN"/>
    <property type="match status" value="1"/>
</dbReference>
<dbReference type="InterPro" id="IPR013761">
    <property type="entry name" value="SAM/pointed_sf"/>
</dbReference>
<dbReference type="SUPFAM" id="SSF50729">
    <property type="entry name" value="PH domain-like"/>
    <property type="match status" value="1"/>
</dbReference>
<dbReference type="OrthoDB" id="73680at2759"/>
<dbReference type="SUPFAM" id="SSF47769">
    <property type="entry name" value="SAM/Pointed domain"/>
    <property type="match status" value="1"/>
</dbReference>
<feature type="compositionally biased region" description="Low complexity" evidence="5">
    <location>
        <begin position="1183"/>
        <end position="1195"/>
    </location>
</feature>
<dbReference type="InterPro" id="IPR045188">
    <property type="entry name" value="Boi1/Boi2-like"/>
</dbReference>
<dbReference type="Gene3D" id="2.30.29.30">
    <property type="entry name" value="Pleckstrin-homology domain (PH domain)/Phosphotyrosine-binding domain (PTB)"/>
    <property type="match status" value="1"/>
</dbReference>
<dbReference type="InterPro" id="IPR001715">
    <property type="entry name" value="CH_dom"/>
</dbReference>
<feature type="compositionally biased region" description="Basic and acidic residues" evidence="5">
    <location>
        <begin position="503"/>
        <end position="513"/>
    </location>
</feature>
<feature type="compositionally biased region" description="Acidic residues" evidence="5">
    <location>
        <begin position="234"/>
        <end position="243"/>
    </location>
</feature>
<dbReference type="GO" id="GO:0055037">
    <property type="term" value="C:recycling endosome"/>
    <property type="evidence" value="ECO:0007669"/>
    <property type="project" value="TreeGrafter"/>
</dbReference>
<dbReference type="InterPro" id="IPR036872">
    <property type="entry name" value="CH_dom_sf"/>
</dbReference>
<evidence type="ECO:0000256" key="2">
    <source>
        <dbReference type="ARBA" id="ARBA00022553"/>
    </source>
</evidence>
<evidence type="ECO:0000259" key="8">
    <source>
        <dbReference type="PROSITE" id="PS50021"/>
    </source>
</evidence>
<evidence type="ECO:0000256" key="4">
    <source>
        <dbReference type="PROSITE-ProRule" id="PRU00192"/>
    </source>
</evidence>
<feature type="region of interest" description="Disordered" evidence="5">
    <location>
        <begin position="756"/>
        <end position="997"/>
    </location>
</feature>
<dbReference type="Proteomes" id="UP000076727">
    <property type="component" value="Unassembled WGS sequence"/>
</dbReference>
<dbReference type="InterPro" id="IPR001660">
    <property type="entry name" value="SAM"/>
</dbReference>
<dbReference type="Gene3D" id="1.10.418.10">
    <property type="entry name" value="Calponin-like domain"/>
    <property type="match status" value="1"/>
</dbReference>